<evidence type="ECO:0000313" key="9">
    <source>
        <dbReference type="EMBL" id="MBC3766783.1"/>
    </source>
</evidence>
<dbReference type="PANTHER" id="PTHR42792:SF1">
    <property type="entry name" value="FLAGELLAR HOOK-ASSOCIATED PROTEIN 3"/>
    <property type="match status" value="1"/>
</dbReference>
<comment type="similarity">
    <text evidence="3">Belongs to the bacterial flagellin family.</text>
</comment>
<accession>A0A8J6IWR9</accession>
<keyword evidence="4" id="KW-0964">Secreted</keyword>
<dbReference type="Pfam" id="PF00669">
    <property type="entry name" value="Flagellin_N"/>
    <property type="match status" value="1"/>
</dbReference>
<dbReference type="EMBL" id="JACNEP010000010">
    <property type="protein sequence ID" value="MBC3766783.1"/>
    <property type="molecule type" value="Genomic_DNA"/>
</dbReference>
<dbReference type="AlphaFoldDB" id="A0A8J6IWR9"/>
<evidence type="ECO:0000256" key="5">
    <source>
        <dbReference type="ARBA" id="ARBA00023143"/>
    </source>
</evidence>
<protein>
    <submittedName>
        <fullName evidence="9">Flagellar hook-associated protein FlgL</fullName>
    </submittedName>
</protein>
<evidence type="ECO:0000256" key="4">
    <source>
        <dbReference type="ARBA" id="ARBA00022525"/>
    </source>
</evidence>
<comment type="caution">
    <text evidence="9">The sequence shown here is derived from an EMBL/GenBank/DDBJ whole genome shotgun (WGS) entry which is preliminary data.</text>
</comment>
<dbReference type="InterPro" id="IPR001029">
    <property type="entry name" value="Flagellin_N"/>
</dbReference>
<proteinExistence type="inferred from homology"/>
<feature type="domain" description="Flagellin N-terminal" evidence="7">
    <location>
        <begin position="3"/>
        <end position="140"/>
    </location>
</feature>
<evidence type="ECO:0000313" key="10">
    <source>
        <dbReference type="Proteomes" id="UP000601768"/>
    </source>
</evidence>
<dbReference type="NCBIfam" id="TIGR02550">
    <property type="entry name" value="flagell_flgL"/>
    <property type="match status" value="1"/>
</dbReference>
<dbReference type="GO" id="GO:0005576">
    <property type="term" value="C:extracellular region"/>
    <property type="evidence" value="ECO:0007669"/>
    <property type="project" value="UniProtKB-SubCell"/>
</dbReference>
<dbReference type="SUPFAM" id="SSF64518">
    <property type="entry name" value="Phase 1 flagellin"/>
    <property type="match status" value="1"/>
</dbReference>
<evidence type="ECO:0000256" key="6">
    <source>
        <dbReference type="SAM" id="Coils"/>
    </source>
</evidence>
<keyword evidence="9" id="KW-0966">Cell projection</keyword>
<evidence type="ECO:0000256" key="2">
    <source>
        <dbReference type="ARBA" id="ARBA00004613"/>
    </source>
</evidence>
<dbReference type="GO" id="GO:0071973">
    <property type="term" value="P:bacterial-type flagellum-dependent cell motility"/>
    <property type="evidence" value="ECO:0007669"/>
    <property type="project" value="InterPro"/>
</dbReference>
<dbReference type="GO" id="GO:0005198">
    <property type="term" value="F:structural molecule activity"/>
    <property type="evidence" value="ECO:0007669"/>
    <property type="project" value="InterPro"/>
</dbReference>
<keyword evidence="5" id="KW-0975">Bacterial flagellum</keyword>
<dbReference type="InterPro" id="IPR046358">
    <property type="entry name" value="Flagellin_C"/>
</dbReference>
<feature type="coiled-coil region" evidence="6">
    <location>
        <begin position="52"/>
        <end position="93"/>
    </location>
</feature>
<keyword evidence="6" id="KW-0175">Coiled coil</keyword>
<dbReference type="GO" id="GO:0009424">
    <property type="term" value="C:bacterial-type flagellum hook"/>
    <property type="evidence" value="ECO:0007669"/>
    <property type="project" value="InterPro"/>
</dbReference>
<dbReference type="InterPro" id="IPR013384">
    <property type="entry name" value="Flagell_FlgL"/>
</dbReference>
<evidence type="ECO:0000256" key="3">
    <source>
        <dbReference type="ARBA" id="ARBA00005709"/>
    </source>
</evidence>
<organism evidence="9 10">
    <name type="scientific">Neptunicella marina</name>
    <dbReference type="NCBI Taxonomy" id="2125989"/>
    <lineage>
        <taxon>Bacteria</taxon>
        <taxon>Pseudomonadati</taxon>
        <taxon>Pseudomonadota</taxon>
        <taxon>Gammaproteobacteria</taxon>
        <taxon>Alteromonadales</taxon>
        <taxon>Alteromonadaceae</taxon>
        <taxon>Neptunicella</taxon>
    </lineage>
</organism>
<reference evidence="9" key="2">
    <citation type="submission" date="2020-08" db="EMBL/GenBank/DDBJ databases">
        <authorList>
            <person name="Lai Q."/>
        </authorList>
    </citation>
    <scope>NUCLEOTIDE SEQUENCE</scope>
    <source>
        <strain evidence="9">S27-2</strain>
    </source>
</reference>
<sequence length="406" mass="44375">MRISTNQLFDLSVKGVLDNQSKLSHVQQQLSSGKKLLRPSDDPVGASQVIRLTEELNQIAQYQANNNLLKNSLEQEEVVMENMKNALNRARQLAVEAGNGIFAEVDKAAIGIEIEQIRGEAFDLMNSRNAEGEYIFAGYQSHSPAFEFNPSSPGNKYNFVGDDGQNEIQISPTVRVKNGDSGKYVFEDVPARLKTSITGSSVPATLKISQQDSHDFFHENNYDRLTPANNNYQIQVIAPGDQATVTQVNTGTVVGTYSYNADQPFVFKGMEFNFQGGAGDTVDFTLQTPEKKNIAETLNDFAIALNDENISDADFAEALADALVGIDNASKRLADANSAVGGRLNVAESVFASNLDLEITNKLARSSIDEVDYAEAVTELSKQENALQAAQSTFSRVTQLSLFDYL</sequence>
<dbReference type="Gene3D" id="1.20.1330.10">
    <property type="entry name" value="f41 fragment of flagellin, N-terminal domain"/>
    <property type="match status" value="2"/>
</dbReference>
<dbReference type="Pfam" id="PF00700">
    <property type="entry name" value="Flagellin_C"/>
    <property type="match status" value="1"/>
</dbReference>
<evidence type="ECO:0000259" key="7">
    <source>
        <dbReference type="Pfam" id="PF00669"/>
    </source>
</evidence>
<reference evidence="9" key="1">
    <citation type="journal article" date="2018" name="Int. J. Syst. Evol. Microbiol.">
        <title>Neptunicella marina gen. nov., sp. nov., isolated from surface seawater.</title>
        <authorList>
            <person name="Liu X."/>
            <person name="Lai Q."/>
            <person name="Du Y."/>
            <person name="Zhang X."/>
            <person name="Liu Z."/>
            <person name="Sun F."/>
            <person name="Shao Z."/>
        </authorList>
    </citation>
    <scope>NUCLEOTIDE SEQUENCE</scope>
    <source>
        <strain evidence="9">S27-2</strain>
    </source>
</reference>
<comment type="subcellular location">
    <subcellularLocation>
        <location evidence="1">Bacterial flagellum</location>
    </subcellularLocation>
    <subcellularLocation>
        <location evidence="2">Secreted</location>
    </subcellularLocation>
</comment>
<evidence type="ECO:0000259" key="8">
    <source>
        <dbReference type="Pfam" id="PF00700"/>
    </source>
</evidence>
<keyword evidence="9" id="KW-0282">Flagellum</keyword>
<keyword evidence="9" id="KW-0969">Cilium</keyword>
<dbReference type="Proteomes" id="UP000601768">
    <property type="component" value="Unassembled WGS sequence"/>
</dbReference>
<dbReference type="RefSeq" id="WP_186507307.1">
    <property type="nucleotide sequence ID" value="NZ_JACNEP010000010.1"/>
</dbReference>
<name>A0A8J6IWR9_9ALTE</name>
<gene>
    <name evidence="9" type="primary">flgL</name>
    <name evidence="9" type="ORF">H8B19_12910</name>
</gene>
<dbReference type="InterPro" id="IPR001492">
    <property type="entry name" value="Flagellin"/>
</dbReference>
<keyword evidence="10" id="KW-1185">Reference proteome</keyword>
<feature type="domain" description="Flagellin C-terminal" evidence="8">
    <location>
        <begin position="326"/>
        <end position="406"/>
    </location>
</feature>
<dbReference type="PANTHER" id="PTHR42792">
    <property type="entry name" value="FLAGELLIN"/>
    <property type="match status" value="1"/>
</dbReference>
<evidence type="ECO:0000256" key="1">
    <source>
        <dbReference type="ARBA" id="ARBA00004365"/>
    </source>
</evidence>